<dbReference type="SUPFAM" id="SSF52540">
    <property type="entry name" value="P-loop containing nucleoside triphosphate hydrolases"/>
    <property type="match status" value="1"/>
</dbReference>
<dbReference type="PANTHER" id="PTHR11070">
    <property type="entry name" value="UVRD / RECB / PCRA DNA HELICASE FAMILY MEMBER"/>
    <property type="match status" value="1"/>
</dbReference>
<keyword evidence="4 12" id="KW-0347">Helicase</keyword>
<dbReference type="AlphaFoldDB" id="A0A238Y3Y7"/>
<dbReference type="Pfam" id="PF13361">
    <property type="entry name" value="UvrD_C"/>
    <property type="match status" value="1"/>
</dbReference>
<dbReference type="PROSITE" id="PS51217">
    <property type="entry name" value="UVRD_HELICASE_CTER"/>
    <property type="match status" value="1"/>
</dbReference>
<evidence type="ECO:0000256" key="3">
    <source>
        <dbReference type="ARBA" id="ARBA00022801"/>
    </source>
</evidence>
<dbReference type="Pfam" id="PF00580">
    <property type="entry name" value="UvrD-helicase"/>
    <property type="match status" value="1"/>
</dbReference>
<dbReference type="Gene3D" id="3.40.50.300">
    <property type="entry name" value="P-loop containing nucleotide triphosphate hydrolases"/>
    <property type="match status" value="2"/>
</dbReference>
<comment type="similarity">
    <text evidence="1">Belongs to the helicase family. UvrD subfamily.</text>
</comment>
<accession>A0A238Y3Y7</accession>
<feature type="domain" description="UvrD-like helicase ATP-binding" evidence="14">
    <location>
        <begin position="7"/>
        <end position="281"/>
    </location>
</feature>
<feature type="domain" description="UvrD-like helicase C-terminal" evidence="15">
    <location>
        <begin position="282"/>
        <end position="555"/>
    </location>
</feature>
<keyword evidence="2 12" id="KW-0547">Nucleotide-binding</keyword>
<dbReference type="InterPro" id="IPR027417">
    <property type="entry name" value="P-loop_NTPase"/>
</dbReference>
<dbReference type="PROSITE" id="PS51198">
    <property type="entry name" value="UVRD_HELICASE_ATP_BIND"/>
    <property type="match status" value="1"/>
</dbReference>
<dbReference type="Gene3D" id="1.10.486.10">
    <property type="entry name" value="PCRA, domain 4"/>
    <property type="match status" value="1"/>
</dbReference>
<evidence type="ECO:0000256" key="1">
    <source>
        <dbReference type="ARBA" id="ARBA00009922"/>
    </source>
</evidence>
<dbReference type="CDD" id="cd18807">
    <property type="entry name" value="SF1_C_UvrD"/>
    <property type="match status" value="1"/>
</dbReference>
<evidence type="ECO:0000256" key="6">
    <source>
        <dbReference type="ARBA" id="ARBA00023125"/>
    </source>
</evidence>
<evidence type="ECO:0000313" key="17">
    <source>
        <dbReference type="Proteomes" id="UP000198405"/>
    </source>
</evidence>
<evidence type="ECO:0000256" key="12">
    <source>
        <dbReference type="PROSITE-ProRule" id="PRU00560"/>
    </source>
</evidence>
<keyword evidence="3 12" id="KW-0378">Hydrolase</keyword>
<sequence length="708" mass="81375">MIENLIKELNPQQKEAVTYFDSPLLILAGAGSGKTRVITYKIAYMIEKFNYEPERILAVTFTNKAAHEMKERVGQLLKGKADVFVSTFHSFCVKLLKSHSVRIGFKPNFLIIDTDDKKSVLKEILKELNLDTELYNPSLIGSMISNVKNGMVSIENFELKGYDRVIEIFELYNKKLKEMNAFDFDDLLLYGKKLLTEHEDIKNRYVDYFRYVLIDEYQDTNAIQYEITKALTLEKGNVCVVGDEDQCIYTWRGANINNILNFEKDFPHAKVVKLEKNYRCSGVILSAANAVIANNTIRKGKKLFTDNEDGEPIRLFEASTDQEEALFVGKTVKKLINTGFKPSEIAIFYRTNSQSRIVEDALRREGINYQIVGGLKFYERKEIKDIIAYMRVILFEEDKLSLFRILNVPKRGLGQAAEERLKKLLDEGYSNIEALNRIVLESPLRQREGFKEILEIIEAGKEKLETLKPYEFIKFITAISRYEDYLRKEYREDWETRVENITELGNTLEEFAERSGLSGEELYLEFLNTVTLSSDQDEMEDGEKVTLMTIHASKGLEFPVVFITGLEEGLFPHARSLDANEQIEEERRLFYVAITRAKKVLVLSYARSRRFFGSYRPTEKSRFIDEIPSHLIKPVSRKTSGEKTQASSVSSISSRSSIKKKPKIVFHKKFGKGIVKRVEGAGDTAKVTAYFANFGEKTIVMKFLKVLA</sequence>
<dbReference type="EMBL" id="FZOB01000002">
    <property type="protein sequence ID" value="SNR65501.1"/>
    <property type="molecule type" value="Genomic_DNA"/>
</dbReference>
<reference evidence="17" key="1">
    <citation type="submission" date="2017-06" db="EMBL/GenBank/DDBJ databases">
        <authorList>
            <person name="Varghese N."/>
            <person name="Submissions S."/>
        </authorList>
    </citation>
    <scope>NUCLEOTIDE SEQUENCE [LARGE SCALE GENOMIC DNA]</scope>
    <source>
        <strain evidence="17">DSM 15668</strain>
    </source>
</reference>
<dbReference type="EC" id="5.6.2.4" evidence="9"/>
<evidence type="ECO:0000256" key="11">
    <source>
        <dbReference type="ARBA" id="ARBA00048988"/>
    </source>
</evidence>
<evidence type="ECO:0000256" key="2">
    <source>
        <dbReference type="ARBA" id="ARBA00022741"/>
    </source>
</evidence>
<protein>
    <recommendedName>
        <fullName evidence="9">DNA 3'-5' helicase</fullName>
        <ecNumber evidence="9">5.6.2.4</ecNumber>
    </recommendedName>
    <alternativeName>
        <fullName evidence="10">DNA 3'-5' helicase II</fullName>
    </alternativeName>
</protein>
<dbReference type="InterPro" id="IPR013986">
    <property type="entry name" value="DExx_box_DNA_helicase_dom_sf"/>
</dbReference>
<dbReference type="CDD" id="cd17932">
    <property type="entry name" value="DEXQc_UvrD"/>
    <property type="match status" value="1"/>
</dbReference>
<evidence type="ECO:0000259" key="14">
    <source>
        <dbReference type="PROSITE" id="PS51198"/>
    </source>
</evidence>
<dbReference type="InterPro" id="IPR014017">
    <property type="entry name" value="DNA_helicase_UvrD-like_C"/>
</dbReference>
<evidence type="ECO:0000256" key="8">
    <source>
        <dbReference type="ARBA" id="ARBA00034617"/>
    </source>
</evidence>
<evidence type="ECO:0000256" key="13">
    <source>
        <dbReference type="SAM" id="MobiDB-lite"/>
    </source>
</evidence>
<keyword evidence="7" id="KW-0413">Isomerase</keyword>
<dbReference type="GO" id="GO:0005524">
    <property type="term" value="F:ATP binding"/>
    <property type="evidence" value="ECO:0007669"/>
    <property type="project" value="UniProtKB-UniRule"/>
</dbReference>
<dbReference type="GO" id="GO:0003677">
    <property type="term" value="F:DNA binding"/>
    <property type="evidence" value="ECO:0007669"/>
    <property type="project" value="UniProtKB-KW"/>
</dbReference>
<evidence type="ECO:0000256" key="9">
    <source>
        <dbReference type="ARBA" id="ARBA00034808"/>
    </source>
</evidence>
<dbReference type="PANTHER" id="PTHR11070:SF2">
    <property type="entry name" value="ATP-DEPENDENT DNA HELICASE SRS2"/>
    <property type="match status" value="1"/>
</dbReference>
<gene>
    <name evidence="16" type="ORF">SAMN06265340_10274</name>
</gene>
<dbReference type="GO" id="GO:0005829">
    <property type="term" value="C:cytosol"/>
    <property type="evidence" value="ECO:0007669"/>
    <property type="project" value="TreeGrafter"/>
</dbReference>
<dbReference type="GO" id="GO:0043138">
    <property type="term" value="F:3'-5' DNA helicase activity"/>
    <property type="evidence" value="ECO:0007669"/>
    <property type="project" value="UniProtKB-EC"/>
</dbReference>
<keyword evidence="17" id="KW-1185">Reference proteome</keyword>
<evidence type="ECO:0000313" key="16">
    <source>
        <dbReference type="EMBL" id="SNR65501.1"/>
    </source>
</evidence>
<dbReference type="InterPro" id="IPR014016">
    <property type="entry name" value="UvrD-like_ATP-bd"/>
</dbReference>
<keyword evidence="6" id="KW-0238">DNA-binding</keyword>
<dbReference type="Gene3D" id="1.10.10.160">
    <property type="match status" value="1"/>
</dbReference>
<evidence type="ECO:0000256" key="10">
    <source>
        <dbReference type="ARBA" id="ARBA00034923"/>
    </source>
</evidence>
<evidence type="ECO:0000259" key="15">
    <source>
        <dbReference type="PROSITE" id="PS51217"/>
    </source>
</evidence>
<dbReference type="GO" id="GO:0016887">
    <property type="term" value="F:ATP hydrolysis activity"/>
    <property type="evidence" value="ECO:0007669"/>
    <property type="project" value="RHEA"/>
</dbReference>
<dbReference type="GO" id="GO:0000725">
    <property type="term" value="P:recombinational repair"/>
    <property type="evidence" value="ECO:0007669"/>
    <property type="project" value="TreeGrafter"/>
</dbReference>
<feature type="region of interest" description="Disordered" evidence="13">
    <location>
        <begin position="636"/>
        <end position="655"/>
    </location>
</feature>
<name>A0A238Y3Y7_9BACT</name>
<dbReference type="InterPro" id="IPR000212">
    <property type="entry name" value="DNA_helicase_UvrD/REP"/>
</dbReference>
<dbReference type="RefSeq" id="WP_245807310.1">
    <property type="nucleotide sequence ID" value="NZ_FZOB01000002.1"/>
</dbReference>
<dbReference type="GO" id="GO:0033202">
    <property type="term" value="C:DNA helicase complex"/>
    <property type="evidence" value="ECO:0007669"/>
    <property type="project" value="TreeGrafter"/>
</dbReference>
<organism evidence="16 17">
    <name type="scientific">Desulfurobacterium atlanticum</name>
    <dbReference type="NCBI Taxonomy" id="240169"/>
    <lineage>
        <taxon>Bacteria</taxon>
        <taxon>Pseudomonadati</taxon>
        <taxon>Aquificota</taxon>
        <taxon>Aquificia</taxon>
        <taxon>Desulfurobacteriales</taxon>
        <taxon>Desulfurobacteriaceae</taxon>
        <taxon>Desulfurobacterium</taxon>
    </lineage>
</organism>
<proteinExistence type="inferred from homology"/>
<evidence type="ECO:0000256" key="5">
    <source>
        <dbReference type="ARBA" id="ARBA00022840"/>
    </source>
</evidence>
<comment type="catalytic activity">
    <reaction evidence="8">
        <text>Couples ATP hydrolysis with the unwinding of duplex DNA by translocating in the 3'-5' direction.</text>
        <dbReference type="EC" id="5.6.2.4"/>
    </reaction>
</comment>
<dbReference type="Proteomes" id="UP000198405">
    <property type="component" value="Unassembled WGS sequence"/>
</dbReference>
<comment type="catalytic activity">
    <reaction evidence="11">
        <text>ATP + H2O = ADP + phosphate + H(+)</text>
        <dbReference type="Rhea" id="RHEA:13065"/>
        <dbReference type="ChEBI" id="CHEBI:15377"/>
        <dbReference type="ChEBI" id="CHEBI:15378"/>
        <dbReference type="ChEBI" id="CHEBI:30616"/>
        <dbReference type="ChEBI" id="CHEBI:43474"/>
        <dbReference type="ChEBI" id="CHEBI:456216"/>
        <dbReference type="EC" id="5.6.2.4"/>
    </reaction>
</comment>
<evidence type="ECO:0000256" key="4">
    <source>
        <dbReference type="ARBA" id="ARBA00022806"/>
    </source>
</evidence>
<feature type="binding site" evidence="12">
    <location>
        <begin position="28"/>
        <end position="35"/>
    </location>
    <ligand>
        <name>ATP</name>
        <dbReference type="ChEBI" id="CHEBI:30616"/>
    </ligand>
</feature>
<keyword evidence="5 12" id="KW-0067">ATP-binding</keyword>
<evidence type="ECO:0000256" key="7">
    <source>
        <dbReference type="ARBA" id="ARBA00023235"/>
    </source>
</evidence>